<feature type="region of interest" description="Disordered" evidence="1">
    <location>
        <begin position="41"/>
        <end position="73"/>
    </location>
</feature>
<evidence type="ECO:0000313" key="2">
    <source>
        <dbReference type="EMBL" id="CAD74184.1"/>
    </source>
</evidence>
<feature type="compositionally biased region" description="Polar residues" evidence="1">
    <location>
        <begin position="41"/>
        <end position="53"/>
    </location>
</feature>
<dbReference type="KEGG" id="rba:RB5350"/>
<keyword evidence="3" id="KW-1185">Reference proteome</keyword>
<organism evidence="2 3">
    <name type="scientific">Rhodopirellula baltica (strain DSM 10527 / NCIMB 13988 / SH1)</name>
    <dbReference type="NCBI Taxonomy" id="243090"/>
    <lineage>
        <taxon>Bacteria</taxon>
        <taxon>Pseudomonadati</taxon>
        <taxon>Planctomycetota</taxon>
        <taxon>Planctomycetia</taxon>
        <taxon>Pirellulales</taxon>
        <taxon>Pirellulaceae</taxon>
        <taxon>Rhodopirellula</taxon>
    </lineage>
</organism>
<dbReference type="AlphaFoldDB" id="Q7US01"/>
<dbReference type="EnsemblBacteria" id="CAD74184">
    <property type="protein sequence ID" value="CAD74184"/>
    <property type="gene ID" value="RB5350"/>
</dbReference>
<dbReference type="HOGENOM" id="CLU_2702347_0_0_0"/>
<sequence length="73" mass="8050">MIWTGIVHAKMAPYWEKKPLCANHVPKVQFVKNLAQSKCHSVSAPRTGNQIKNKNAPDGAGVNRPPRSSLHHA</sequence>
<reference evidence="2 3" key="1">
    <citation type="journal article" date="2003" name="Proc. Natl. Acad. Sci. U.S.A.">
        <title>Complete genome sequence of the marine planctomycete Pirellula sp. strain 1.</title>
        <authorList>
            <person name="Gloeckner F.O."/>
            <person name="Kube M."/>
            <person name="Bauer M."/>
            <person name="Teeling H."/>
            <person name="Lombardot T."/>
            <person name="Ludwig W."/>
            <person name="Gade D."/>
            <person name="Beck A."/>
            <person name="Borzym K."/>
            <person name="Heitmann K."/>
            <person name="Rabus R."/>
            <person name="Schlesner H."/>
            <person name="Amann R."/>
            <person name="Reinhardt R."/>
        </authorList>
    </citation>
    <scope>NUCLEOTIDE SEQUENCE [LARGE SCALE GENOMIC DNA]</scope>
    <source>
        <strain evidence="3">DSM 10527 / NCIMB 13988 / SH1</strain>
    </source>
</reference>
<protein>
    <submittedName>
        <fullName evidence="2">Uncharacterized protein</fullName>
    </submittedName>
</protein>
<evidence type="ECO:0000313" key="3">
    <source>
        <dbReference type="Proteomes" id="UP000001025"/>
    </source>
</evidence>
<name>Q7US01_RHOBA</name>
<dbReference type="EMBL" id="BX294142">
    <property type="protein sequence ID" value="CAD74184.1"/>
    <property type="molecule type" value="Genomic_DNA"/>
</dbReference>
<dbReference type="STRING" id="243090.RB5350"/>
<proteinExistence type="predicted"/>
<dbReference type="InParanoid" id="Q7US01"/>
<dbReference type="Proteomes" id="UP000001025">
    <property type="component" value="Chromosome"/>
</dbReference>
<evidence type="ECO:0000256" key="1">
    <source>
        <dbReference type="SAM" id="MobiDB-lite"/>
    </source>
</evidence>
<gene>
    <name evidence="2" type="ordered locus">RB5350</name>
</gene>
<accession>Q7US01</accession>